<evidence type="ECO:0000259" key="1">
    <source>
        <dbReference type="PROSITE" id="PS50097"/>
    </source>
</evidence>
<dbReference type="SUPFAM" id="SSF54695">
    <property type="entry name" value="POZ domain"/>
    <property type="match status" value="1"/>
</dbReference>
<protein>
    <recommendedName>
        <fullName evidence="1">BTB domain-containing protein</fullName>
    </recommendedName>
</protein>
<organism evidence="2 3">
    <name type="scientific">Pristionchus mayeri</name>
    <dbReference type="NCBI Taxonomy" id="1317129"/>
    <lineage>
        <taxon>Eukaryota</taxon>
        <taxon>Metazoa</taxon>
        <taxon>Ecdysozoa</taxon>
        <taxon>Nematoda</taxon>
        <taxon>Chromadorea</taxon>
        <taxon>Rhabditida</taxon>
        <taxon>Rhabditina</taxon>
        <taxon>Diplogasteromorpha</taxon>
        <taxon>Diplogasteroidea</taxon>
        <taxon>Neodiplogasteridae</taxon>
        <taxon>Pristionchus</taxon>
    </lineage>
</organism>
<dbReference type="AlphaFoldDB" id="A0AAN4YY73"/>
<reference evidence="3" key="1">
    <citation type="submission" date="2022-10" db="EMBL/GenBank/DDBJ databases">
        <title>Genome assembly of Pristionchus species.</title>
        <authorList>
            <person name="Yoshida K."/>
            <person name="Sommer R.J."/>
        </authorList>
    </citation>
    <scope>NUCLEOTIDE SEQUENCE [LARGE SCALE GENOMIC DNA]</scope>
    <source>
        <strain evidence="3">RS5460</strain>
    </source>
</reference>
<dbReference type="CDD" id="cd18186">
    <property type="entry name" value="BTB_POZ_ZBTB_KLHL-like"/>
    <property type="match status" value="1"/>
</dbReference>
<feature type="non-terminal residue" evidence="2">
    <location>
        <position position="1"/>
    </location>
</feature>
<dbReference type="Proteomes" id="UP001328107">
    <property type="component" value="Unassembled WGS sequence"/>
</dbReference>
<dbReference type="PANTHER" id="PTHR47022">
    <property type="entry name" value="BTB AND MATH DOMAIN-CONTAINING PROTEIN 36-RELATED"/>
    <property type="match status" value="1"/>
</dbReference>
<proteinExistence type="predicted"/>
<dbReference type="EMBL" id="BTRK01000001">
    <property type="protein sequence ID" value="GMR30623.1"/>
    <property type="molecule type" value="Genomic_DNA"/>
</dbReference>
<sequence>ADPARFSAPNGMSNVILKIGDKKLHVSKEYLATHSPVFEALFFGEFAEKGKEEVEIKDVVYEEFLDVLHVIYPGRFEIADSIVLQVLTLGDRFQMERVLDLAEKYLRVSKNFTVAEKLRV</sequence>
<dbReference type="SMART" id="SM00225">
    <property type="entry name" value="BTB"/>
    <property type="match status" value="1"/>
</dbReference>
<dbReference type="InterPro" id="IPR011333">
    <property type="entry name" value="SKP1/BTB/POZ_sf"/>
</dbReference>
<accession>A0AAN4YY73</accession>
<evidence type="ECO:0000313" key="2">
    <source>
        <dbReference type="EMBL" id="GMR30623.1"/>
    </source>
</evidence>
<dbReference type="InterPro" id="IPR000210">
    <property type="entry name" value="BTB/POZ_dom"/>
</dbReference>
<dbReference type="PROSITE" id="PS50097">
    <property type="entry name" value="BTB"/>
    <property type="match status" value="1"/>
</dbReference>
<comment type="caution">
    <text evidence="2">The sequence shown here is derived from an EMBL/GenBank/DDBJ whole genome shotgun (WGS) entry which is preliminary data.</text>
</comment>
<dbReference type="Gene3D" id="3.30.710.10">
    <property type="entry name" value="Potassium Channel Kv1.1, Chain A"/>
    <property type="match status" value="1"/>
</dbReference>
<gene>
    <name evidence="2" type="ORF">PMAYCL1PPCAC_00818</name>
</gene>
<evidence type="ECO:0000313" key="3">
    <source>
        <dbReference type="Proteomes" id="UP001328107"/>
    </source>
</evidence>
<keyword evidence="3" id="KW-1185">Reference proteome</keyword>
<dbReference type="PANTHER" id="PTHR47022:SF1">
    <property type="entry name" value="BTB AND MATH DOMAIN-CONTAINING PROTEIN 36-RELATED"/>
    <property type="match status" value="1"/>
</dbReference>
<name>A0AAN4YY73_9BILA</name>
<feature type="non-terminal residue" evidence="2">
    <location>
        <position position="120"/>
    </location>
</feature>
<dbReference type="Pfam" id="PF00651">
    <property type="entry name" value="BTB"/>
    <property type="match status" value="1"/>
</dbReference>
<feature type="domain" description="BTB" evidence="1">
    <location>
        <begin position="13"/>
        <end position="80"/>
    </location>
</feature>